<dbReference type="Proteomes" id="UP001162483">
    <property type="component" value="Unassembled WGS sequence"/>
</dbReference>
<evidence type="ECO:0000256" key="1">
    <source>
        <dbReference type="SAM" id="MobiDB-lite"/>
    </source>
</evidence>
<dbReference type="EMBL" id="CATNWA010013381">
    <property type="protein sequence ID" value="CAI9565069.1"/>
    <property type="molecule type" value="Genomic_DNA"/>
</dbReference>
<feature type="non-terminal residue" evidence="2">
    <location>
        <position position="64"/>
    </location>
</feature>
<sequence>MRGSQLPRTENLGCTPAVPIMRDSHHSNPRCAGAEPGSMRNFPHPTEESTHIPIPSDFLPLDQS</sequence>
<protein>
    <submittedName>
        <fullName evidence="2">Uncharacterized protein</fullName>
    </submittedName>
</protein>
<comment type="caution">
    <text evidence="2">The sequence shown here is derived from an EMBL/GenBank/DDBJ whole genome shotgun (WGS) entry which is preliminary data.</text>
</comment>
<keyword evidence="3" id="KW-1185">Reference proteome</keyword>
<gene>
    <name evidence="2" type="ORF">SPARVUS_LOCUS6017371</name>
</gene>
<proteinExistence type="predicted"/>
<feature type="region of interest" description="Disordered" evidence="1">
    <location>
        <begin position="1"/>
        <end position="64"/>
    </location>
</feature>
<evidence type="ECO:0000313" key="2">
    <source>
        <dbReference type="EMBL" id="CAI9565069.1"/>
    </source>
</evidence>
<evidence type="ECO:0000313" key="3">
    <source>
        <dbReference type="Proteomes" id="UP001162483"/>
    </source>
</evidence>
<accession>A0ABN9CZA1</accession>
<name>A0ABN9CZA1_9NEOB</name>
<reference evidence="2" key="1">
    <citation type="submission" date="2023-05" db="EMBL/GenBank/DDBJ databases">
        <authorList>
            <person name="Stuckert A."/>
        </authorList>
    </citation>
    <scope>NUCLEOTIDE SEQUENCE</scope>
</reference>
<organism evidence="2 3">
    <name type="scientific">Staurois parvus</name>
    <dbReference type="NCBI Taxonomy" id="386267"/>
    <lineage>
        <taxon>Eukaryota</taxon>
        <taxon>Metazoa</taxon>
        <taxon>Chordata</taxon>
        <taxon>Craniata</taxon>
        <taxon>Vertebrata</taxon>
        <taxon>Euteleostomi</taxon>
        <taxon>Amphibia</taxon>
        <taxon>Batrachia</taxon>
        <taxon>Anura</taxon>
        <taxon>Neobatrachia</taxon>
        <taxon>Ranoidea</taxon>
        <taxon>Ranidae</taxon>
        <taxon>Staurois</taxon>
    </lineage>
</organism>